<evidence type="ECO:0008006" key="4">
    <source>
        <dbReference type="Google" id="ProtNLM"/>
    </source>
</evidence>
<keyword evidence="1" id="KW-0472">Membrane</keyword>
<evidence type="ECO:0000256" key="1">
    <source>
        <dbReference type="SAM" id="Phobius"/>
    </source>
</evidence>
<dbReference type="Proteomes" id="UP000434604">
    <property type="component" value="Unassembled WGS sequence"/>
</dbReference>
<keyword evidence="1" id="KW-0812">Transmembrane</keyword>
<keyword evidence="1" id="KW-1133">Transmembrane helix</keyword>
<evidence type="ECO:0000313" key="2">
    <source>
        <dbReference type="EMBL" id="KAB6149568.1"/>
    </source>
</evidence>
<evidence type="ECO:0000313" key="3">
    <source>
        <dbReference type="Proteomes" id="UP000434604"/>
    </source>
</evidence>
<dbReference type="EMBL" id="WDED01000003">
    <property type="protein sequence ID" value="KAB6149568.1"/>
    <property type="molecule type" value="Genomic_DNA"/>
</dbReference>
<organism evidence="2 3">
    <name type="scientific">Bacteroides xylanisolvens</name>
    <dbReference type="NCBI Taxonomy" id="371601"/>
    <lineage>
        <taxon>Bacteria</taxon>
        <taxon>Pseudomonadati</taxon>
        <taxon>Bacteroidota</taxon>
        <taxon>Bacteroidia</taxon>
        <taxon>Bacteroidales</taxon>
        <taxon>Bacteroidaceae</taxon>
        <taxon>Bacteroides</taxon>
    </lineage>
</organism>
<dbReference type="RefSeq" id="WP_151934169.1">
    <property type="nucleotide sequence ID" value="NZ_WDED01000003.1"/>
</dbReference>
<gene>
    <name evidence="2" type="ORF">GA398_02440</name>
</gene>
<sequence>MALIKCSNCNANVSDKATICPKCNKPINNQKRAAIKGVLFFIILFVLCGGIWIYENNFKFGSIDSASKNVKYKTFVCTSSDDGDHKVTFYDNTFTYYIKPSYSNEWVKITNGSYEIKEFHSEKKDKIGIFVRADKVSNLSLLMIDLSDMRFYWADMYIGKAEIE</sequence>
<accession>A0A7J5Q153</accession>
<proteinExistence type="predicted"/>
<feature type="transmembrane region" description="Helical" evidence="1">
    <location>
        <begin position="34"/>
        <end position="54"/>
    </location>
</feature>
<dbReference type="AlphaFoldDB" id="A0A7J5Q153"/>
<protein>
    <recommendedName>
        <fullName evidence="4">Zinc ribbon domain-containing protein</fullName>
    </recommendedName>
</protein>
<comment type="caution">
    <text evidence="2">The sequence shown here is derived from an EMBL/GenBank/DDBJ whole genome shotgun (WGS) entry which is preliminary data.</text>
</comment>
<name>A0A7J5Q153_9BACE</name>
<reference evidence="2 3" key="1">
    <citation type="journal article" date="2019" name="Nat. Med.">
        <title>A library of human gut bacterial isolates paired with longitudinal multiomics data enables mechanistic microbiome research.</title>
        <authorList>
            <person name="Poyet M."/>
            <person name="Groussin M."/>
            <person name="Gibbons S.M."/>
            <person name="Avila-Pacheco J."/>
            <person name="Jiang X."/>
            <person name="Kearney S.M."/>
            <person name="Perrotta A.R."/>
            <person name="Berdy B."/>
            <person name="Zhao S."/>
            <person name="Lieberman T.D."/>
            <person name="Swanson P.K."/>
            <person name="Smith M."/>
            <person name="Roesemann S."/>
            <person name="Alexander J.E."/>
            <person name="Rich S.A."/>
            <person name="Livny J."/>
            <person name="Vlamakis H."/>
            <person name="Clish C."/>
            <person name="Bullock K."/>
            <person name="Deik A."/>
            <person name="Scott J."/>
            <person name="Pierce K.A."/>
            <person name="Xavier R.J."/>
            <person name="Alm E.J."/>
        </authorList>
    </citation>
    <scope>NUCLEOTIDE SEQUENCE [LARGE SCALE GENOMIC DNA]</scope>
    <source>
        <strain evidence="2 3">BIOML-A58</strain>
    </source>
</reference>